<dbReference type="GO" id="GO:1902201">
    <property type="term" value="P:negative regulation of bacterial-type flagellum-dependent cell motility"/>
    <property type="evidence" value="ECO:0007669"/>
    <property type="project" value="TreeGrafter"/>
</dbReference>
<dbReference type="SUPFAM" id="SSF55073">
    <property type="entry name" value="Nucleotide cyclase"/>
    <property type="match status" value="1"/>
</dbReference>
<gene>
    <name evidence="6" type="ORF">A3843_00530</name>
</gene>
<reference evidence="6 7" key="1">
    <citation type="submission" date="2016-03" db="EMBL/GenBank/DDBJ databases">
        <title>Genome sequence of Nesiotobacter sp. nov., a moderately halophilic alphaproteobacterium isolated from the Yellow Sea, China.</title>
        <authorList>
            <person name="Zhang G."/>
            <person name="Zhang R."/>
        </authorList>
    </citation>
    <scope>NUCLEOTIDE SEQUENCE [LARGE SCALE GENOMIC DNA]</scope>
    <source>
        <strain evidence="6 7">WB1-6</strain>
    </source>
</reference>
<dbReference type="SMART" id="SM00448">
    <property type="entry name" value="REC"/>
    <property type="match status" value="2"/>
</dbReference>
<dbReference type="OrthoDB" id="9812260at2"/>
<sequence length="423" mass="47155">MVAKKGAHKRPILLVEDAHFFARIIQSELDKCGLFDVTTAGTLAEAQELLARSDFEPFLALVDLTLPDAQDGEVVDLAIQAGLPTIVFSARFDEQTRATILQKGIVDYVLKDSPASLSYLVELVQRIEKNMRTHVLVVDDARAQRAILKERLERYCLQVHTADCGEEGLRLLEANPQIQLLILDHGLPDISGFEALKRARRFRNFDELAIVGISATPSAELTAKFLKCGASDFVAKSCTPEELILRISQNLESLERIRELKELANKDPMTGLFNRRYLHDEIDKQHQEMAQQGLSMRYAMIDIDKFKQINDQFGHETGDKLIIAIADRIRDFLPKGAKAVRIGGDEFCVAFPDIDELTCRAFLSELRSSMPITLPGHDEQVFNSTISVGLSSGADATLSDALRTADRCLYEAKESGRNRIIAA</sequence>
<evidence type="ECO:0000313" key="6">
    <source>
        <dbReference type="EMBL" id="OKL42341.1"/>
    </source>
</evidence>
<dbReference type="InterPro" id="IPR050469">
    <property type="entry name" value="Diguanylate_Cyclase"/>
</dbReference>
<dbReference type="SMART" id="SM00267">
    <property type="entry name" value="GGDEF"/>
    <property type="match status" value="1"/>
</dbReference>
<dbReference type="Proteomes" id="UP000185783">
    <property type="component" value="Unassembled WGS sequence"/>
</dbReference>
<evidence type="ECO:0000259" key="5">
    <source>
        <dbReference type="PROSITE" id="PS50887"/>
    </source>
</evidence>
<organism evidence="6 7">
    <name type="scientific">Pseudovibrio exalbescens</name>
    <dbReference type="NCBI Taxonomy" id="197461"/>
    <lineage>
        <taxon>Bacteria</taxon>
        <taxon>Pseudomonadati</taxon>
        <taxon>Pseudomonadota</taxon>
        <taxon>Alphaproteobacteria</taxon>
        <taxon>Hyphomicrobiales</taxon>
        <taxon>Stappiaceae</taxon>
        <taxon>Pseudovibrio</taxon>
    </lineage>
</organism>
<protein>
    <recommendedName>
        <fullName evidence="1">diguanylate cyclase</fullName>
        <ecNumber evidence="1">2.7.7.65</ecNumber>
    </recommendedName>
</protein>
<dbReference type="FunFam" id="3.30.70.270:FF:000001">
    <property type="entry name" value="Diguanylate cyclase domain protein"/>
    <property type="match status" value="1"/>
</dbReference>
<dbReference type="PANTHER" id="PTHR45138">
    <property type="entry name" value="REGULATORY COMPONENTS OF SENSORY TRANSDUCTION SYSTEM"/>
    <property type="match status" value="1"/>
</dbReference>
<feature type="domain" description="Response regulatory" evidence="4">
    <location>
        <begin position="11"/>
        <end position="126"/>
    </location>
</feature>
<evidence type="ECO:0000256" key="3">
    <source>
        <dbReference type="PROSITE-ProRule" id="PRU00169"/>
    </source>
</evidence>
<dbReference type="GO" id="GO:0000160">
    <property type="term" value="P:phosphorelay signal transduction system"/>
    <property type="evidence" value="ECO:0007669"/>
    <property type="project" value="InterPro"/>
</dbReference>
<dbReference type="PROSITE" id="PS50110">
    <property type="entry name" value="RESPONSE_REGULATORY"/>
    <property type="match status" value="2"/>
</dbReference>
<comment type="catalytic activity">
    <reaction evidence="2">
        <text>2 GTP = 3',3'-c-di-GMP + 2 diphosphate</text>
        <dbReference type="Rhea" id="RHEA:24898"/>
        <dbReference type="ChEBI" id="CHEBI:33019"/>
        <dbReference type="ChEBI" id="CHEBI:37565"/>
        <dbReference type="ChEBI" id="CHEBI:58805"/>
        <dbReference type="EC" id="2.7.7.65"/>
    </reaction>
</comment>
<dbReference type="InterPro" id="IPR011006">
    <property type="entry name" value="CheY-like_superfamily"/>
</dbReference>
<evidence type="ECO:0000256" key="1">
    <source>
        <dbReference type="ARBA" id="ARBA00012528"/>
    </source>
</evidence>
<dbReference type="Pfam" id="PF00072">
    <property type="entry name" value="Response_reg"/>
    <property type="match status" value="2"/>
</dbReference>
<feature type="modified residue" description="4-aspartylphosphate" evidence="3">
    <location>
        <position position="184"/>
    </location>
</feature>
<comment type="caution">
    <text evidence="6">The sequence shown here is derived from an EMBL/GenBank/DDBJ whole genome shotgun (WGS) entry which is preliminary data.</text>
</comment>
<accession>A0A1U7JCH5</accession>
<name>A0A1U7JCH5_9HYPH</name>
<feature type="modified residue" description="4-aspartylphosphate" evidence="3">
    <location>
        <position position="63"/>
    </location>
</feature>
<dbReference type="STRING" id="197461.A3843_00530"/>
<dbReference type="Gene3D" id="3.40.50.2300">
    <property type="match status" value="2"/>
</dbReference>
<feature type="domain" description="Response regulatory" evidence="4">
    <location>
        <begin position="134"/>
        <end position="251"/>
    </location>
</feature>
<dbReference type="Gene3D" id="3.30.70.270">
    <property type="match status" value="1"/>
</dbReference>
<dbReference type="AlphaFoldDB" id="A0A1U7JCH5"/>
<feature type="domain" description="GGDEF" evidence="5">
    <location>
        <begin position="294"/>
        <end position="423"/>
    </location>
</feature>
<dbReference type="InterPro" id="IPR000160">
    <property type="entry name" value="GGDEF_dom"/>
</dbReference>
<dbReference type="GO" id="GO:0005886">
    <property type="term" value="C:plasma membrane"/>
    <property type="evidence" value="ECO:0007669"/>
    <property type="project" value="TreeGrafter"/>
</dbReference>
<keyword evidence="3" id="KW-0597">Phosphoprotein</keyword>
<dbReference type="GO" id="GO:0052621">
    <property type="term" value="F:diguanylate cyclase activity"/>
    <property type="evidence" value="ECO:0007669"/>
    <property type="project" value="UniProtKB-EC"/>
</dbReference>
<dbReference type="CDD" id="cd01949">
    <property type="entry name" value="GGDEF"/>
    <property type="match status" value="1"/>
</dbReference>
<dbReference type="EC" id="2.7.7.65" evidence="1"/>
<dbReference type="PROSITE" id="PS50887">
    <property type="entry name" value="GGDEF"/>
    <property type="match status" value="1"/>
</dbReference>
<keyword evidence="7" id="KW-1185">Reference proteome</keyword>
<evidence type="ECO:0000259" key="4">
    <source>
        <dbReference type="PROSITE" id="PS50110"/>
    </source>
</evidence>
<dbReference type="PANTHER" id="PTHR45138:SF9">
    <property type="entry name" value="DIGUANYLATE CYCLASE DGCM-RELATED"/>
    <property type="match status" value="1"/>
</dbReference>
<dbReference type="EMBL" id="LVVZ01000049">
    <property type="protein sequence ID" value="OKL42341.1"/>
    <property type="molecule type" value="Genomic_DNA"/>
</dbReference>
<dbReference type="GO" id="GO:0043709">
    <property type="term" value="P:cell adhesion involved in single-species biofilm formation"/>
    <property type="evidence" value="ECO:0007669"/>
    <property type="project" value="TreeGrafter"/>
</dbReference>
<dbReference type="SUPFAM" id="SSF52172">
    <property type="entry name" value="CheY-like"/>
    <property type="match status" value="2"/>
</dbReference>
<dbReference type="NCBIfam" id="TIGR00254">
    <property type="entry name" value="GGDEF"/>
    <property type="match status" value="1"/>
</dbReference>
<dbReference type="InterPro" id="IPR043128">
    <property type="entry name" value="Rev_trsase/Diguanyl_cyclase"/>
</dbReference>
<dbReference type="InterPro" id="IPR029787">
    <property type="entry name" value="Nucleotide_cyclase"/>
</dbReference>
<evidence type="ECO:0000313" key="7">
    <source>
        <dbReference type="Proteomes" id="UP000185783"/>
    </source>
</evidence>
<evidence type="ECO:0000256" key="2">
    <source>
        <dbReference type="ARBA" id="ARBA00034247"/>
    </source>
</evidence>
<dbReference type="InterPro" id="IPR001789">
    <property type="entry name" value="Sig_transdc_resp-reg_receiver"/>
</dbReference>
<dbReference type="Pfam" id="PF00990">
    <property type="entry name" value="GGDEF"/>
    <property type="match status" value="1"/>
</dbReference>
<proteinExistence type="predicted"/>